<keyword evidence="6" id="KW-1185">Reference proteome</keyword>
<dbReference type="SUPFAM" id="SSF55811">
    <property type="entry name" value="Nudix"/>
    <property type="match status" value="1"/>
</dbReference>
<evidence type="ECO:0000256" key="3">
    <source>
        <dbReference type="PIRSR" id="PIRSR603564-2"/>
    </source>
</evidence>
<dbReference type="InterPro" id="IPR015797">
    <property type="entry name" value="NUDIX_hydrolase-like_dom_sf"/>
</dbReference>
<dbReference type="GO" id="GO:0006754">
    <property type="term" value="P:ATP biosynthetic process"/>
    <property type="evidence" value="ECO:0007669"/>
    <property type="project" value="TreeGrafter"/>
</dbReference>
<dbReference type="NCBIfam" id="NF006961">
    <property type="entry name" value="PRK09438.1"/>
    <property type="match status" value="1"/>
</dbReference>
<dbReference type="GO" id="GO:0008828">
    <property type="term" value="F:dATP diphosphatase activity"/>
    <property type="evidence" value="ECO:0007669"/>
    <property type="project" value="InterPro"/>
</dbReference>
<organism evidence="5 6">
    <name type="scientific">endosymbiont of Tevnia jerichonana</name>
    <name type="common">vent Tica</name>
    <dbReference type="NCBI Taxonomy" id="1049564"/>
    <lineage>
        <taxon>Bacteria</taxon>
        <taxon>Pseudomonadati</taxon>
        <taxon>Pseudomonadota</taxon>
        <taxon>Gammaproteobacteria</taxon>
        <taxon>sulfur-oxidizing symbionts</taxon>
    </lineage>
</organism>
<dbReference type="PRINTS" id="PR01404">
    <property type="entry name" value="NPPPHYDRLASE"/>
</dbReference>
<feature type="binding site" evidence="3">
    <location>
        <position position="44"/>
    </location>
    <ligand>
        <name>Mg(2+)</name>
        <dbReference type="ChEBI" id="CHEBI:18420"/>
    </ligand>
</feature>
<feature type="domain" description="Nudix hydrolase" evidence="4">
    <location>
        <begin position="1"/>
        <end position="133"/>
    </location>
</feature>
<proteinExistence type="predicted"/>
<comment type="cofactor">
    <cofactor evidence="3">
        <name>Mg(2+)</name>
        <dbReference type="ChEBI" id="CHEBI:18420"/>
    </cofactor>
    <text evidence="3">Binds 1 Mg(2+) ion per subunit.</text>
</comment>
<dbReference type="eggNOG" id="COG0494">
    <property type="taxonomic scope" value="Bacteria"/>
</dbReference>
<dbReference type="EMBL" id="AFZB01000022">
    <property type="protein sequence ID" value="EGW53719.1"/>
    <property type="molecule type" value="Genomic_DNA"/>
</dbReference>
<evidence type="ECO:0000313" key="5">
    <source>
        <dbReference type="EMBL" id="EGW53719.1"/>
    </source>
</evidence>
<feature type="binding site" evidence="2">
    <location>
        <position position="17"/>
    </location>
    <ligand>
        <name>substrate</name>
    </ligand>
</feature>
<dbReference type="Pfam" id="PF00293">
    <property type="entry name" value="NUDIX"/>
    <property type="match status" value="1"/>
</dbReference>
<keyword evidence="1" id="KW-0378">Hydrolase</keyword>
<dbReference type="Proteomes" id="UP000005167">
    <property type="component" value="Unassembled WGS sequence"/>
</dbReference>
<keyword evidence="3" id="KW-0460">Magnesium</keyword>
<dbReference type="CDD" id="cd04664">
    <property type="entry name" value="NUDIX_DHNTPase_like"/>
    <property type="match status" value="1"/>
</dbReference>
<dbReference type="InterPro" id="IPR051325">
    <property type="entry name" value="Nudix_hydrolase_domain"/>
</dbReference>
<feature type="binding site" evidence="3">
    <location>
        <position position="104"/>
    </location>
    <ligand>
        <name>Mg(2+)</name>
        <dbReference type="ChEBI" id="CHEBI:18420"/>
    </ligand>
</feature>
<accession>G2FHF9</accession>
<dbReference type="InterPro" id="IPR020084">
    <property type="entry name" value="NUDIX_hydrolase_CS"/>
</dbReference>
<keyword evidence="3" id="KW-0479">Metal-binding</keyword>
<comment type="caution">
    <text evidence="5">The sequence shown here is derived from an EMBL/GenBank/DDBJ whole genome shotgun (WGS) entry which is preliminary data.</text>
</comment>
<dbReference type="GO" id="GO:0006167">
    <property type="term" value="P:AMP biosynthetic process"/>
    <property type="evidence" value="ECO:0007669"/>
    <property type="project" value="TreeGrafter"/>
</dbReference>
<dbReference type="PANTHER" id="PTHR21340">
    <property type="entry name" value="DIADENOSINE 5,5-P1,P4-TETRAPHOSPHATE PYROPHOSPHOHYDROLASE MUTT"/>
    <property type="match status" value="1"/>
</dbReference>
<feature type="binding site" evidence="2">
    <location>
        <position position="122"/>
    </location>
    <ligand>
        <name>substrate</name>
    </ligand>
</feature>
<evidence type="ECO:0000256" key="2">
    <source>
        <dbReference type="PIRSR" id="PIRSR603564-1"/>
    </source>
</evidence>
<dbReference type="InterPro" id="IPR003564">
    <property type="entry name" value="DHNTPase"/>
</dbReference>
<dbReference type="GO" id="GO:0004081">
    <property type="term" value="F:bis(5'-nucleosyl)-tetraphosphatase (asymmetrical) activity"/>
    <property type="evidence" value="ECO:0007669"/>
    <property type="project" value="TreeGrafter"/>
</dbReference>
<dbReference type="Gene3D" id="3.90.79.10">
    <property type="entry name" value="Nucleoside Triphosphate Pyrophosphohydrolase"/>
    <property type="match status" value="1"/>
</dbReference>
<dbReference type="GO" id="GO:0046656">
    <property type="term" value="P:folic acid biosynthetic process"/>
    <property type="evidence" value="ECO:0007669"/>
    <property type="project" value="InterPro"/>
</dbReference>
<name>G2FHF9_9GAMM</name>
<dbReference type="PANTHER" id="PTHR21340:SF0">
    <property type="entry name" value="BIS(5'-NUCLEOSYL)-TETRAPHOSPHATASE [ASYMMETRICAL]"/>
    <property type="match status" value="1"/>
</dbReference>
<evidence type="ECO:0000256" key="1">
    <source>
        <dbReference type="ARBA" id="ARBA00022801"/>
    </source>
</evidence>
<feature type="binding site" evidence="2">
    <location>
        <position position="28"/>
    </location>
    <ligand>
        <name>substrate</name>
    </ligand>
</feature>
<dbReference type="InterPro" id="IPR000086">
    <property type="entry name" value="NUDIX_hydrolase_dom"/>
</dbReference>
<dbReference type="GO" id="GO:0019177">
    <property type="term" value="F:dihydroneopterin triphosphate pyrophosphohydrolase activity"/>
    <property type="evidence" value="ECO:0007669"/>
    <property type="project" value="InterPro"/>
</dbReference>
<evidence type="ECO:0000313" key="6">
    <source>
        <dbReference type="Proteomes" id="UP000005167"/>
    </source>
</evidence>
<feature type="binding site" evidence="3">
    <location>
        <position position="48"/>
    </location>
    <ligand>
        <name>Mg(2+)</name>
        <dbReference type="ChEBI" id="CHEBI:18420"/>
    </ligand>
</feature>
<dbReference type="AlphaFoldDB" id="G2FHF9"/>
<protein>
    <submittedName>
        <fullName evidence="5">Dihydroneopterin triphosphate pyrophosphohydolase type 2</fullName>
    </submittedName>
</protein>
<sequence>MLVVAYTIGGEFLLLRRRSPSAFWQSVTGSLRWGESPLQAARRELYEETGIMAGSLLNDLRHTERFSIVPPWRSRYSANARFNTEHWFSLLLPARRMPILSANEHDDYVWLPAKRAQRKVSSWTNRAAIEVTAASLYAQNFRKVISV</sequence>
<dbReference type="PROSITE" id="PS00893">
    <property type="entry name" value="NUDIX_BOX"/>
    <property type="match status" value="1"/>
</dbReference>
<gene>
    <name evidence="5" type="ORF">TevJSym_av00030</name>
</gene>
<dbReference type="PROSITE" id="PS51462">
    <property type="entry name" value="NUDIX"/>
    <property type="match status" value="1"/>
</dbReference>
<dbReference type="GO" id="GO:0046872">
    <property type="term" value="F:metal ion binding"/>
    <property type="evidence" value="ECO:0007669"/>
    <property type="project" value="UniProtKB-KW"/>
</dbReference>
<evidence type="ECO:0000259" key="4">
    <source>
        <dbReference type="PROSITE" id="PS51462"/>
    </source>
</evidence>
<reference evidence="5 6" key="1">
    <citation type="journal article" date="2011" name="ISME J.">
        <title>The endosymbionts of the deep-sea tubeworms Riftia pachyptila and Tevnia jerichonana share an identical physiology as revealed by proteogenomic analyses.</title>
        <authorList>
            <person name="Gardebrecht A."/>
            <person name="Markert S."/>
            <person name="Felbeck H."/>
            <person name="Thuermer A."/>
            <person name="Albrecht D."/>
            <person name="Wollherr A."/>
            <person name="Kabisch J."/>
            <person name="Lehmann R."/>
            <person name="Daniel R."/>
            <person name="Liesegang H."/>
            <person name="Hecker M."/>
            <person name="Sievert S.M."/>
            <person name="Schweder T."/>
        </authorList>
    </citation>
    <scope>NUCLEOTIDE SEQUENCE [LARGE SCALE GENOMIC DNA]</scope>
</reference>